<keyword evidence="3" id="KW-1185">Reference proteome</keyword>
<comment type="similarity">
    <text evidence="1">Belongs to the bactofilin family.</text>
</comment>
<dbReference type="EMBL" id="CP064936">
    <property type="protein sequence ID" value="QQA00290.1"/>
    <property type="molecule type" value="Genomic_DNA"/>
</dbReference>
<dbReference type="PANTHER" id="PTHR35024">
    <property type="entry name" value="HYPOTHETICAL CYTOSOLIC PROTEIN"/>
    <property type="match status" value="1"/>
</dbReference>
<dbReference type="Pfam" id="PF04519">
    <property type="entry name" value="Bactofilin"/>
    <property type="match status" value="1"/>
</dbReference>
<dbReference type="RefSeq" id="WP_198442088.1">
    <property type="nucleotide sequence ID" value="NZ_CBCSHE010000001.1"/>
</dbReference>
<name>A0A7T3RC05_9SPIR</name>
<dbReference type="InterPro" id="IPR007607">
    <property type="entry name" value="BacA/B"/>
</dbReference>
<evidence type="ECO:0000256" key="1">
    <source>
        <dbReference type="ARBA" id="ARBA00044755"/>
    </source>
</evidence>
<dbReference type="KEGG" id="tper:IWA51_08385"/>
<dbReference type="AlphaFoldDB" id="A0A7T3RC05"/>
<reference evidence="2 3" key="1">
    <citation type="submission" date="2020-11" db="EMBL/GenBank/DDBJ databases">
        <title>Treponema Peruensis nv. sp., first commensal Treponema isolated from human feces.</title>
        <authorList>
            <person name="Belkhou C."/>
            <person name="Raes J."/>
        </authorList>
    </citation>
    <scope>NUCLEOTIDE SEQUENCE [LARGE SCALE GENOMIC DNA]</scope>
    <source>
        <strain evidence="2 3">RCC2812</strain>
    </source>
</reference>
<evidence type="ECO:0000313" key="3">
    <source>
        <dbReference type="Proteomes" id="UP000595224"/>
    </source>
</evidence>
<gene>
    <name evidence="2" type="ORF">IWA51_08385</name>
</gene>
<organism evidence="2 3">
    <name type="scientific">Treponema peruense</name>
    <dbReference type="NCBI Taxonomy" id="2787628"/>
    <lineage>
        <taxon>Bacteria</taxon>
        <taxon>Pseudomonadati</taxon>
        <taxon>Spirochaetota</taxon>
        <taxon>Spirochaetia</taxon>
        <taxon>Spirochaetales</taxon>
        <taxon>Treponemataceae</taxon>
        <taxon>Treponema</taxon>
    </lineage>
</organism>
<sequence length="121" mass="12972">MFEIKDSTPFETDEEDFDTVMASDISFTGTIRFAKPFMIKGKVNGNIEATSDLLIDTAAEVNADISAERVLVRGRVKGNISGKKVVYVSSTGSVFGDISSSQVVLEPGSRFTGKCSMTAGF</sequence>
<protein>
    <submittedName>
        <fullName evidence="2">Polymer-forming cytoskeletal protein</fullName>
    </submittedName>
</protein>
<proteinExistence type="inferred from homology"/>
<accession>A0A7T3RC05</accession>
<evidence type="ECO:0000313" key="2">
    <source>
        <dbReference type="EMBL" id="QQA00290.1"/>
    </source>
</evidence>
<dbReference type="Proteomes" id="UP000595224">
    <property type="component" value="Chromosome"/>
</dbReference>
<dbReference type="PANTHER" id="PTHR35024:SF4">
    <property type="entry name" value="POLYMER-FORMING CYTOSKELETAL PROTEIN"/>
    <property type="match status" value="1"/>
</dbReference>